<evidence type="ECO:0000313" key="5">
    <source>
        <dbReference type="Proteomes" id="UP000269265"/>
    </source>
</evidence>
<dbReference type="InterPro" id="IPR051128">
    <property type="entry name" value="EgtD_Methyltrsf_superfamily"/>
</dbReference>
<reference evidence="4 5" key="1">
    <citation type="submission" date="2018-12" db="EMBL/GenBank/DDBJ databases">
        <title>The whole draft genome of Aquabacterium sp. SJQ9.</title>
        <authorList>
            <person name="Sun L."/>
            <person name="Gao X."/>
            <person name="Chen W."/>
            <person name="Huang K."/>
        </authorList>
    </citation>
    <scope>NUCLEOTIDE SEQUENCE [LARGE SCALE GENOMIC DNA]</scope>
    <source>
        <strain evidence="4 5">SJQ9</strain>
    </source>
</reference>
<dbReference type="GO" id="GO:0032259">
    <property type="term" value="P:methylation"/>
    <property type="evidence" value="ECO:0007669"/>
    <property type="project" value="UniProtKB-KW"/>
</dbReference>
<dbReference type="InterPro" id="IPR029063">
    <property type="entry name" value="SAM-dependent_MTases_sf"/>
</dbReference>
<dbReference type="InterPro" id="IPR019257">
    <property type="entry name" value="MeTrfase_dom"/>
</dbReference>
<organism evidence="4 5">
    <name type="scientific">Aquabacterium soli</name>
    <dbReference type="NCBI Taxonomy" id="2493092"/>
    <lineage>
        <taxon>Bacteria</taxon>
        <taxon>Pseudomonadati</taxon>
        <taxon>Pseudomonadota</taxon>
        <taxon>Betaproteobacteria</taxon>
        <taxon>Burkholderiales</taxon>
        <taxon>Aquabacterium</taxon>
    </lineage>
</organism>
<dbReference type="EC" id="2.1.1.44" evidence="4"/>
<dbReference type="GO" id="GO:0052706">
    <property type="term" value="F:L-histidine N(alpha)-methyltransferase activity"/>
    <property type="evidence" value="ECO:0007669"/>
    <property type="project" value="UniProtKB-EC"/>
</dbReference>
<dbReference type="RefSeq" id="WP_125242651.1">
    <property type="nucleotide sequence ID" value="NZ_RSED01000005.1"/>
</dbReference>
<evidence type="ECO:0000256" key="1">
    <source>
        <dbReference type="ARBA" id="ARBA00022603"/>
    </source>
</evidence>
<sequence length="322" mass="35271">MSALLQPDLHPARSVFAHDLLAGLRQRQKSLSPKYFYDERGSALFDLICDLDEYYPTRTETALLRRHAGDIAAKVGPHADIVEFGAGSLAKIRLLLPALQAPRRFLPLDISADYLQRQAALLRADFPGLIVQPLAGDFSGPMTLPPLAEGAARRVGFFPGSSLGNFNPAEALAFLRQCATLLAGGGLLIGIDLVKAPERLHRAYNDAAGVTAAFNKNLLLRANHELEADFDLDAFDHYAYYHPGLQRIEMHLLSRKAQRVHVCGEPVDFAQGESIHTENSYKFTVPGFQALALQAGLLPAAVWCDEDALFSLHWLVAPTEPV</sequence>
<comment type="caution">
    <text evidence="4">The sequence shown here is derived from an EMBL/GenBank/DDBJ whole genome shotgun (WGS) entry which is preliminary data.</text>
</comment>
<dbReference type="OrthoDB" id="5289726at2"/>
<keyword evidence="5" id="KW-1185">Reference proteome</keyword>
<feature type="domain" description="Histidine-specific methyltransferase SAM-dependent" evidence="3">
    <location>
        <begin position="17"/>
        <end position="315"/>
    </location>
</feature>
<keyword evidence="1 4" id="KW-0489">Methyltransferase</keyword>
<dbReference type="AlphaFoldDB" id="A0A3R8TCX6"/>
<gene>
    <name evidence="4" type="primary">egtD</name>
    <name evidence="4" type="ORF">EIP75_07555</name>
</gene>
<dbReference type="NCBIfam" id="TIGR03438">
    <property type="entry name" value="egtD_ergothio"/>
    <property type="match status" value="1"/>
</dbReference>
<dbReference type="InterPro" id="IPR035094">
    <property type="entry name" value="EgtD"/>
</dbReference>
<proteinExistence type="predicted"/>
<dbReference type="SUPFAM" id="SSF53335">
    <property type="entry name" value="S-adenosyl-L-methionine-dependent methyltransferases"/>
    <property type="match status" value="1"/>
</dbReference>
<dbReference type="Pfam" id="PF10017">
    <property type="entry name" value="Methyltransf_33"/>
    <property type="match status" value="1"/>
</dbReference>
<dbReference type="EMBL" id="RSED01000005">
    <property type="protein sequence ID" value="RRS04833.1"/>
    <property type="molecule type" value="Genomic_DNA"/>
</dbReference>
<dbReference type="Gene3D" id="3.40.50.150">
    <property type="entry name" value="Vaccinia Virus protein VP39"/>
    <property type="match status" value="1"/>
</dbReference>
<evidence type="ECO:0000256" key="2">
    <source>
        <dbReference type="ARBA" id="ARBA00022679"/>
    </source>
</evidence>
<evidence type="ECO:0000259" key="3">
    <source>
        <dbReference type="Pfam" id="PF10017"/>
    </source>
</evidence>
<dbReference type="InterPro" id="IPR017804">
    <property type="entry name" value="MeTrfase_EgtD-like"/>
</dbReference>
<protein>
    <submittedName>
        <fullName evidence="4">L-histidine N(Alpha)-methyltransferase</fullName>
        <ecNumber evidence="4">2.1.1.44</ecNumber>
    </submittedName>
</protein>
<dbReference type="Proteomes" id="UP000269265">
    <property type="component" value="Unassembled WGS sequence"/>
</dbReference>
<evidence type="ECO:0000313" key="4">
    <source>
        <dbReference type="EMBL" id="RRS04833.1"/>
    </source>
</evidence>
<keyword evidence="2 4" id="KW-0808">Transferase</keyword>
<accession>A0A3R8TCX6</accession>
<dbReference type="PANTHER" id="PTHR43397">
    <property type="entry name" value="ERGOTHIONEINE BIOSYNTHESIS PROTEIN 1"/>
    <property type="match status" value="1"/>
</dbReference>
<dbReference type="PANTHER" id="PTHR43397:SF1">
    <property type="entry name" value="ERGOTHIONEINE BIOSYNTHESIS PROTEIN 1"/>
    <property type="match status" value="1"/>
</dbReference>
<name>A0A3R8TCX6_9BURK</name>
<dbReference type="PIRSF" id="PIRSF018005">
    <property type="entry name" value="UCP018005"/>
    <property type="match status" value="1"/>
</dbReference>